<dbReference type="Proteomes" id="UP000663880">
    <property type="component" value="Unassembled WGS sequence"/>
</dbReference>
<feature type="compositionally biased region" description="Basic and acidic residues" evidence="1">
    <location>
        <begin position="37"/>
        <end position="57"/>
    </location>
</feature>
<accession>A0A821SZG9</accession>
<dbReference type="AlphaFoldDB" id="A0A821SZG9"/>
<gene>
    <name evidence="2" type="ORF">PMACD_LOCUS8415</name>
</gene>
<comment type="caution">
    <text evidence="2">The sequence shown here is derived from an EMBL/GenBank/DDBJ whole genome shotgun (WGS) entry which is preliminary data.</text>
</comment>
<name>A0A821SZG9_9NEOP</name>
<evidence type="ECO:0000313" key="2">
    <source>
        <dbReference type="EMBL" id="CAF4866994.1"/>
    </source>
</evidence>
<dbReference type="EMBL" id="CAJOBZ010000022">
    <property type="protein sequence ID" value="CAF4866994.1"/>
    <property type="molecule type" value="Genomic_DNA"/>
</dbReference>
<evidence type="ECO:0000313" key="3">
    <source>
        <dbReference type="Proteomes" id="UP000663880"/>
    </source>
</evidence>
<feature type="region of interest" description="Disordered" evidence="1">
    <location>
        <begin position="34"/>
        <end position="65"/>
    </location>
</feature>
<organism evidence="2 3">
    <name type="scientific">Pieris macdunnoughi</name>
    <dbReference type="NCBI Taxonomy" id="345717"/>
    <lineage>
        <taxon>Eukaryota</taxon>
        <taxon>Metazoa</taxon>
        <taxon>Ecdysozoa</taxon>
        <taxon>Arthropoda</taxon>
        <taxon>Hexapoda</taxon>
        <taxon>Insecta</taxon>
        <taxon>Pterygota</taxon>
        <taxon>Neoptera</taxon>
        <taxon>Endopterygota</taxon>
        <taxon>Lepidoptera</taxon>
        <taxon>Glossata</taxon>
        <taxon>Ditrysia</taxon>
        <taxon>Papilionoidea</taxon>
        <taxon>Pieridae</taxon>
        <taxon>Pierinae</taxon>
        <taxon>Pieris</taxon>
    </lineage>
</organism>
<proteinExistence type="predicted"/>
<keyword evidence="3" id="KW-1185">Reference proteome</keyword>
<evidence type="ECO:0000256" key="1">
    <source>
        <dbReference type="SAM" id="MobiDB-lite"/>
    </source>
</evidence>
<sequence length="94" mass="10394">MFFVAADADLWVLAGFHISSSLICAQPGLSLARTKRNPTEPMKRTDQWKDTEVKSESRYQSVTDGSKQTVVNAQGSLRLEVHIPTSTDVIVDKS</sequence>
<protein>
    <submittedName>
        <fullName evidence="2">Uncharacterized protein</fullName>
    </submittedName>
</protein>
<reference evidence="2" key="1">
    <citation type="submission" date="2021-02" db="EMBL/GenBank/DDBJ databases">
        <authorList>
            <person name="Steward A R."/>
        </authorList>
    </citation>
    <scope>NUCLEOTIDE SEQUENCE</scope>
</reference>